<comment type="caution">
    <text evidence="1">The sequence shown here is derived from an EMBL/GenBank/DDBJ whole genome shotgun (WGS) entry which is preliminary data.</text>
</comment>
<sequence>LQKNMTSIAAIGQGFVTADINTITSRDLMTMTTTQAFPDPSEDLFWQKATNIIEDAHELDEVWNPEKQLQQRTSNLVKTKSIYENKKKEKEE</sequence>
<protein>
    <submittedName>
        <fullName evidence="1">1178_t:CDS:1</fullName>
    </submittedName>
</protein>
<feature type="non-terminal residue" evidence="1">
    <location>
        <position position="1"/>
    </location>
</feature>
<gene>
    <name evidence="1" type="ORF">ALEPTO_LOCUS13331</name>
</gene>
<evidence type="ECO:0000313" key="1">
    <source>
        <dbReference type="EMBL" id="CAG8751826.1"/>
    </source>
</evidence>
<accession>A0A9N9NQF5</accession>
<dbReference type="EMBL" id="CAJVPS010041184">
    <property type="protein sequence ID" value="CAG8751826.1"/>
    <property type="molecule type" value="Genomic_DNA"/>
</dbReference>
<feature type="non-terminal residue" evidence="1">
    <location>
        <position position="92"/>
    </location>
</feature>
<dbReference type="OrthoDB" id="2406206at2759"/>
<proteinExistence type="predicted"/>
<organism evidence="1 2">
    <name type="scientific">Ambispora leptoticha</name>
    <dbReference type="NCBI Taxonomy" id="144679"/>
    <lineage>
        <taxon>Eukaryota</taxon>
        <taxon>Fungi</taxon>
        <taxon>Fungi incertae sedis</taxon>
        <taxon>Mucoromycota</taxon>
        <taxon>Glomeromycotina</taxon>
        <taxon>Glomeromycetes</taxon>
        <taxon>Archaeosporales</taxon>
        <taxon>Ambisporaceae</taxon>
        <taxon>Ambispora</taxon>
    </lineage>
</organism>
<dbReference type="Proteomes" id="UP000789508">
    <property type="component" value="Unassembled WGS sequence"/>
</dbReference>
<evidence type="ECO:0000313" key="2">
    <source>
        <dbReference type="Proteomes" id="UP000789508"/>
    </source>
</evidence>
<keyword evidence="2" id="KW-1185">Reference proteome</keyword>
<name>A0A9N9NQF5_9GLOM</name>
<dbReference type="AlphaFoldDB" id="A0A9N9NQF5"/>
<reference evidence="1" key="1">
    <citation type="submission" date="2021-06" db="EMBL/GenBank/DDBJ databases">
        <authorList>
            <person name="Kallberg Y."/>
            <person name="Tangrot J."/>
            <person name="Rosling A."/>
        </authorList>
    </citation>
    <scope>NUCLEOTIDE SEQUENCE</scope>
    <source>
        <strain evidence="1">FL130A</strain>
    </source>
</reference>